<evidence type="ECO:0000256" key="2">
    <source>
        <dbReference type="SAM" id="SignalP"/>
    </source>
</evidence>
<dbReference type="PROSITE" id="PS51257">
    <property type="entry name" value="PROKAR_LIPOPROTEIN"/>
    <property type="match status" value="1"/>
</dbReference>
<dbReference type="RefSeq" id="WP_363797835.1">
    <property type="nucleotide sequence ID" value="NZ_CP159925.1"/>
</dbReference>
<feature type="chain" id="PRO_5043403621" evidence="2">
    <location>
        <begin position="23"/>
        <end position="98"/>
    </location>
</feature>
<feature type="signal peptide" evidence="2">
    <location>
        <begin position="1"/>
        <end position="22"/>
    </location>
</feature>
<feature type="region of interest" description="Disordered" evidence="1">
    <location>
        <begin position="51"/>
        <end position="98"/>
    </location>
</feature>
<name>A0AAU8MTP3_9GAMM</name>
<sequence length="98" mass="9736">MQDSLRALPRYLLVLATVSALACLAQTVAPSSARPSAPTVSSLAFPTPAHPAGMADAATRGTAVRVAAPARPSPRPAPPADSSATHTVALDSATAASH</sequence>
<evidence type="ECO:0000256" key="1">
    <source>
        <dbReference type="SAM" id="MobiDB-lite"/>
    </source>
</evidence>
<gene>
    <name evidence="3" type="ORF">ABU614_22025</name>
</gene>
<proteinExistence type="predicted"/>
<keyword evidence="2" id="KW-0732">Signal</keyword>
<organism evidence="3">
    <name type="scientific">Lysobacter firmicutimachus</name>
    <dbReference type="NCBI Taxonomy" id="1792846"/>
    <lineage>
        <taxon>Bacteria</taxon>
        <taxon>Pseudomonadati</taxon>
        <taxon>Pseudomonadota</taxon>
        <taxon>Gammaproteobacteria</taxon>
        <taxon>Lysobacterales</taxon>
        <taxon>Lysobacteraceae</taxon>
        <taxon>Lysobacter</taxon>
    </lineage>
</organism>
<protein>
    <submittedName>
        <fullName evidence="3">Uncharacterized protein</fullName>
    </submittedName>
</protein>
<accession>A0AAU8MTP3</accession>
<dbReference type="AlphaFoldDB" id="A0AAU8MTP3"/>
<dbReference type="EMBL" id="CP159925">
    <property type="protein sequence ID" value="XCO74995.1"/>
    <property type="molecule type" value="Genomic_DNA"/>
</dbReference>
<feature type="compositionally biased region" description="Low complexity" evidence="1">
    <location>
        <begin position="55"/>
        <end position="70"/>
    </location>
</feature>
<evidence type="ECO:0000313" key="3">
    <source>
        <dbReference type="EMBL" id="XCO74995.1"/>
    </source>
</evidence>
<reference evidence="3" key="1">
    <citation type="submission" date="2024-06" db="EMBL/GenBank/DDBJ databases">
        <authorList>
            <person name="Li S."/>
        </authorList>
    </citation>
    <scope>NUCLEOTIDE SEQUENCE</scope>
    <source>
        <strain evidence="3">SR10</strain>
    </source>
</reference>